<dbReference type="PROSITE" id="PS50994">
    <property type="entry name" value="INTEGRASE"/>
    <property type="match status" value="1"/>
</dbReference>
<dbReference type="AlphaFoldDB" id="A0A6D2HEM8"/>
<dbReference type="PANTHER" id="PTHR42648:SF25">
    <property type="entry name" value="RNA-DIRECTED DNA POLYMERASE"/>
    <property type="match status" value="1"/>
</dbReference>
<proteinExistence type="predicted"/>
<feature type="domain" description="Integrase catalytic" evidence="1">
    <location>
        <begin position="1"/>
        <end position="116"/>
    </location>
</feature>
<dbReference type="OrthoDB" id="6776856at2759"/>
<dbReference type="InterPro" id="IPR036397">
    <property type="entry name" value="RNaseH_sf"/>
</dbReference>
<sequence length="164" mass="19112">MKFKTFKSMVEKGSGATIETFRTDRGGEFVSKEFNTFCDNVGIKLHLTAPYTPQKNGVVERRNRRLMEMTRSIMKHMHVPNYLWGEKTRHSTYLLNRTATRTLKDGTPYEVFRGKKPSIEHLRIFGCIGYAKVETPYLKKLDDISHMLVHLGTELNWVQKRIVC</sequence>
<keyword evidence="3" id="KW-1185">Reference proteome</keyword>
<organism evidence="2 3">
    <name type="scientific">Microthlaspi erraticum</name>
    <dbReference type="NCBI Taxonomy" id="1685480"/>
    <lineage>
        <taxon>Eukaryota</taxon>
        <taxon>Viridiplantae</taxon>
        <taxon>Streptophyta</taxon>
        <taxon>Embryophyta</taxon>
        <taxon>Tracheophyta</taxon>
        <taxon>Spermatophyta</taxon>
        <taxon>Magnoliopsida</taxon>
        <taxon>eudicotyledons</taxon>
        <taxon>Gunneridae</taxon>
        <taxon>Pentapetalae</taxon>
        <taxon>rosids</taxon>
        <taxon>malvids</taxon>
        <taxon>Brassicales</taxon>
        <taxon>Brassicaceae</taxon>
        <taxon>Coluteocarpeae</taxon>
        <taxon>Microthlaspi</taxon>
    </lineage>
</organism>
<gene>
    <name evidence="2" type="ORF">MERR_LOCUS1666</name>
</gene>
<evidence type="ECO:0000259" key="1">
    <source>
        <dbReference type="PROSITE" id="PS50994"/>
    </source>
</evidence>
<dbReference type="EMBL" id="CACVBM020000111">
    <property type="protein sequence ID" value="CAA7014432.1"/>
    <property type="molecule type" value="Genomic_DNA"/>
</dbReference>
<reference evidence="2" key="1">
    <citation type="submission" date="2020-01" db="EMBL/GenBank/DDBJ databases">
        <authorList>
            <person name="Mishra B."/>
        </authorList>
    </citation>
    <scope>NUCLEOTIDE SEQUENCE [LARGE SCALE GENOMIC DNA]</scope>
</reference>
<dbReference type="InterPro" id="IPR039537">
    <property type="entry name" value="Retrotran_Ty1/copia-like"/>
</dbReference>
<dbReference type="InterPro" id="IPR001584">
    <property type="entry name" value="Integrase_cat-core"/>
</dbReference>
<accession>A0A6D2HEM8</accession>
<dbReference type="GO" id="GO:0003676">
    <property type="term" value="F:nucleic acid binding"/>
    <property type="evidence" value="ECO:0007669"/>
    <property type="project" value="InterPro"/>
</dbReference>
<protein>
    <recommendedName>
        <fullName evidence="1">Integrase catalytic domain-containing protein</fullName>
    </recommendedName>
</protein>
<dbReference type="Gene3D" id="3.30.420.10">
    <property type="entry name" value="Ribonuclease H-like superfamily/Ribonuclease H"/>
    <property type="match status" value="1"/>
</dbReference>
<evidence type="ECO:0000313" key="2">
    <source>
        <dbReference type="EMBL" id="CAA7014432.1"/>
    </source>
</evidence>
<dbReference type="PANTHER" id="PTHR42648">
    <property type="entry name" value="TRANSPOSASE, PUTATIVE-RELATED"/>
    <property type="match status" value="1"/>
</dbReference>
<dbReference type="Proteomes" id="UP000467841">
    <property type="component" value="Unassembled WGS sequence"/>
</dbReference>
<dbReference type="GO" id="GO:0015074">
    <property type="term" value="P:DNA integration"/>
    <property type="evidence" value="ECO:0007669"/>
    <property type="project" value="InterPro"/>
</dbReference>
<comment type="caution">
    <text evidence="2">The sequence shown here is derived from an EMBL/GenBank/DDBJ whole genome shotgun (WGS) entry which is preliminary data.</text>
</comment>
<evidence type="ECO:0000313" key="3">
    <source>
        <dbReference type="Proteomes" id="UP000467841"/>
    </source>
</evidence>
<dbReference type="SUPFAM" id="SSF53098">
    <property type="entry name" value="Ribonuclease H-like"/>
    <property type="match status" value="1"/>
</dbReference>
<name>A0A6D2HEM8_9BRAS</name>
<dbReference type="InterPro" id="IPR012337">
    <property type="entry name" value="RNaseH-like_sf"/>
</dbReference>